<proteinExistence type="predicted"/>
<name>X1PKI7_9ZZZZ</name>
<dbReference type="EMBL" id="BARV01027635">
    <property type="protein sequence ID" value="GAI39555.1"/>
    <property type="molecule type" value="Genomic_DNA"/>
</dbReference>
<organism evidence="2">
    <name type="scientific">marine sediment metagenome</name>
    <dbReference type="NCBI Taxonomy" id="412755"/>
    <lineage>
        <taxon>unclassified sequences</taxon>
        <taxon>metagenomes</taxon>
        <taxon>ecological metagenomes</taxon>
    </lineage>
</organism>
<sequence length="76" mass="8494">MAEPKRWLLLTTAPDQLTAEIWKDILLQEGVPAMVNPGDTISFMGVSGFPCRIMVAYGYRKRAQEILASLQPEAEE</sequence>
<comment type="caution">
    <text evidence="2">The sequence shown here is derived from an EMBL/GenBank/DDBJ whole genome shotgun (WGS) entry which is preliminary data.</text>
</comment>
<feature type="domain" description="DUF2007" evidence="1">
    <location>
        <begin position="9"/>
        <end position="70"/>
    </location>
</feature>
<accession>X1PKI7</accession>
<protein>
    <recommendedName>
        <fullName evidence="1">DUF2007 domain-containing protein</fullName>
    </recommendedName>
</protein>
<evidence type="ECO:0000313" key="2">
    <source>
        <dbReference type="EMBL" id="GAI39555.1"/>
    </source>
</evidence>
<evidence type="ECO:0000259" key="1">
    <source>
        <dbReference type="Pfam" id="PF09413"/>
    </source>
</evidence>
<gene>
    <name evidence="2" type="ORF">S06H3_44440</name>
</gene>
<reference evidence="2" key="1">
    <citation type="journal article" date="2014" name="Front. Microbiol.">
        <title>High frequency of phylogenetically diverse reductive dehalogenase-homologous genes in deep subseafloor sedimentary metagenomes.</title>
        <authorList>
            <person name="Kawai M."/>
            <person name="Futagami T."/>
            <person name="Toyoda A."/>
            <person name="Takaki Y."/>
            <person name="Nishi S."/>
            <person name="Hori S."/>
            <person name="Arai W."/>
            <person name="Tsubouchi T."/>
            <person name="Morono Y."/>
            <person name="Uchiyama I."/>
            <person name="Ito T."/>
            <person name="Fujiyama A."/>
            <person name="Inagaki F."/>
            <person name="Takami H."/>
        </authorList>
    </citation>
    <scope>NUCLEOTIDE SEQUENCE</scope>
    <source>
        <strain evidence="2">Expedition CK06-06</strain>
    </source>
</reference>
<dbReference type="AlphaFoldDB" id="X1PKI7"/>
<dbReference type="Pfam" id="PF09413">
    <property type="entry name" value="DUF2007"/>
    <property type="match status" value="1"/>
</dbReference>
<dbReference type="InterPro" id="IPR018551">
    <property type="entry name" value="DUF2007"/>
</dbReference>